<dbReference type="PANTHER" id="PTHR42760">
    <property type="entry name" value="SHORT-CHAIN DEHYDROGENASES/REDUCTASES FAMILY MEMBER"/>
    <property type="match status" value="1"/>
</dbReference>
<dbReference type="GO" id="GO:0016616">
    <property type="term" value="F:oxidoreductase activity, acting on the CH-OH group of donors, NAD or NADP as acceptor"/>
    <property type="evidence" value="ECO:0007669"/>
    <property type="project" value="TreeGrafter"/>
</dbReference>
<comment type="caution">
    <text evidence="4">The sequence shown here is derived from an EMBL/GenBank/DDBJ whole genome shotgun (WGS) entry which is preliminary data.</text>
</comment>
<reference evidence="4 5" key="1">
    <citation type="journal article" date="2015" name="Mol. Plant Microbe Interact.">
        <title>Genome, transcriptome, and functional analyses of Penicillium expansum provide new insights into secondary metabolism and pathogenicity.</title>
        <authorList>
            <person name="Ballester A.R."/>
            <person name="Marcet-Houben M."/>
            <person name="Levin E."/>
            <person name="Sela N."/>
            <person name="Selma-Lazaro C."/>
            <person name="Carmona L."/>
            <person name="Wisniewski M."/>
            <person name="Droby S."/>
            <person name="Gonzalez-Candelas L."/>
            <person name="Gabaldon T."/>
        </authorList>
    </citation>
    <scope>NUCLEOTIDE SEQUENCE [LARGE SCALE GENOMIC DNA]</scope>
    <source>
        <strain evidence="4 5">MD-8</strain>
    </source>
</reference>
<dbReference type="Pfam" id="PF00106">
    <property type="entry name" value="adh_short"/>
    <property type="match status" value="1"/>
</dbReference>
<dbReference type="STRING" id="27334.A0A0A2J4Y3"/>
<comment type="similarity">
    <text evidence="1 3">Belongs to the short-chain dehydrogenases/reductases (SDR) family.</text>
</comment>
<dbReference type="Gene3D" id="3.40.50.720">
    <property type="entry name" value="NAD(P)-binding Rossmann-like Domain"/>
    <property type="match status" value="1"/>
</dbReference>
<evidence type="ECO:0000313" key="5">
    <source>
        <dbReference type="Proteomes" id="UP000030143"/>
    </source>
</evidence>
<gene>
    <name evidence="4" type="ORF">PEX2_104690</name>
</gene>
<proteinExistence type="inferred from homology"/>
<dbReference type="HOGENOM" id="CLU_010194_2_10_1"/>
<dbReference type="PRINTS" id="PR00081">
    <property type="entry name" value="GDHRDH"/>
</dbReference>
<dbReference type="InterPro" id="IPR036291">
    <property type="entry name" value="NAD(P)-bd_dom_sf"/>
</dbReference>
<dbReference type="VEuPathDB" id="FungiDB:PEXP_078290"/>
<dbReference type="RefSeq" id="XP_016593225.1">
    <property type="nucleotide sequence ID" value="XM_016747738.1"/>
</dbReference>
<keyword evidence="5" id="KW-1185">Reference proteome</keyword>
<dbReference type="EMBL" id="JQFZ01000372">
    <property type="protein sequence ID" value="KGO49836.1"/>
    <property type="molecule type" value="Genomic_DNA"/>
</dbReference>
<organism evidence="4 5">
    <name type="scientific">Penicillium expansum</name>
    <name type="common">Blue mold rot fungus</name>
    <dbReference type="NCBI Taxonomy" id="27334"/>
    <lineage>
        <taxon>Eukaryota</taxon>
        <taxon>Fungi</taxon>
        <taxon>Dikarya</taxon>
        <taxon>Ascomycota</taxon>
        <taxon>Pezizomycotina</taxon>
        <taxon>Eurotiomycetes</taxon>
        <taxon>Eurotiomycetidae</taxon>
        <taxon>Eurotiales</taxon>
        <taxon>Aspergillaceae</taxon>
        <taxon>Penicillium</taxon>
    </lineage>
</organism>
<evidence type="ECO:0000256" key="1">
    <source>
        <dbReference type="ARBA" id="ARBA00006484"/>
    </source>
</evidence>
<evidence type="ECO:0000256" key="3">
    <source>
        <dbReference type="RuleBase" id="RU000363"/>
    </source>
</evidence>
<name>A0A0A2J4Y3_PENEN</name>
<dbReference type="CDD" id="cd05233">
    <property type="entry name" value="SDR_c"/>
    <property type="match status" value="1"/>
</dbReference>
<evidence type="ECO:0000313" key="4">
    <source>
        <dbReference type="EMBL" id="KGO49836.1"/>
    </source>
</evidence>
<dbReference type="SUPFAM" id="SSF51735">
    <property type="entry name" value="NAD(P)-binding Rossmann-fold domains"/>
    <property type="match status" value="1"/>
</dbReference>
<accession>A0A0A2J4Y3</accession>
<sequence>MTLFPGVALITGAASGIGRATALAFATAGCQKIATADRSVEGLAQTQDLITKEAPNAAVEAIMVNVALPESVVAMTARTVARWGRIDYAVNAAGIQGPAQRSTELTLDDFNAINNVNYRGLWLCSRAELAQMSTQTPLPSHDGRPGNRGAIVHIASQPGVVSRSTAPAYCASKSAVISLTRSDAIDV</sequence>
<dbReference type="AlphaFoldDB" id="A0A0A2J4Y3"/>
<dbReference type="GeneID" id="27683159"/>
<dbReference type="InterPro" id="IPR002347">
    <property type="entry name" value="SDR_fam"/>
</dbReference>
<protein>
    <submittedName>
        <fullName evidence="4">Short-chain dehydrogenase/reductase SDR</fullName>
    </submittedName>
</protein>
<evidence type="ECO:0000256" key="2">
    <source>
        <dbReference type="ARBA" id="ARBA00022857"/>
    </source>
</evidence>
<dbReference type="PRINTS" id="PR00080">
    <property type="entry name" value="SDRFAMILY"/>
</dbReference>
<dbReference type="Proteomes" id="UP000030143">
    <property type="component" value="Unassembled WGS sequence"/>
</dbReference>
<keyword evidence="2" id="KW-0521">NADP</keyword>